<dbReference type="InterPro" id="IPR013792">
    <property type="entry name" value="RNA3'P_cycl/enolpyr_Trfase_a/b"/>
</dbReference>
<accession>A0A381TXF2</accession>
<dbReference type="Gene3D" id="3.65.10.10">
    <property type="entry name" value="Enolpyruvate transferase domain"/>
    <property type="match status" value="2"/>
</dbReference>
<keyword evidence="5" id="KW-0028">Amino-acid biosynthesis</keyword>
<dbReference type="GO" id="GO:0008652">
    <property type="term" value="P:amino acid biosynthetic process"/>
    <property type="evidence" value="ECO:0007669"/>
    <property type="project" value="UniProtKB-KW"/>
</dbReference>
<dbReference type="FunFam" id="3.65.10.10:FF:000005">
    <property type="entry name" value="3-phosphoshikimate 1-carboxyvinyltransferase"/>
    <property type="match status" value="1"/>
</dbReference>
<gene>
    <name evidence="10" type="ORF">METZ01_LOCUS72985</name>
</gene>
<dbReference type="GO" id="GO:0009423">
    <property type="term" value="P:chorismate biosynthetic process"/>
    <property type="evidence" value="ECO:0007669"/>
    <property type="project" value="UniProtKB-UniPathway"/>
</dbReference>
<dbReference type="EMBL" id="UINC01005254">
    <property type="protein sequence ID" value="SVA20131.1"/>
    <property type="molecule type" value="Genomic_DNA"/>
</dbReference>
<dbReference type="PROSITE" id="PS00885">
    <property type="entry name" value="EPSP_SYNTHASE_2"/>
    <property type="match status" value="1"/>
</dbReference>
<comment type="similarity">
    <text evidence="2">Belongs to the EPSP synthase family.</text>
</comment>
<dbReference type="HAMAP" id="MF_00210">
    <property type="entry name" value="EPSP_synth"/>
    <property type="match status" value="1"/>
</dbReference>
<dbReference type="InterPro" id="IPR023193">
    <property type="entry name" value="EPSP_synthase_CS"/>
</dbReference>
<feature type="non-terminal residue" evidence="10">
    <location>
        <position position="1"/>
    </location>
</feature>
<dbReference type="GO" id="GO:0003866">
    <property type="term" value="F:3-phosphoshikimate 1-carboxyvinyltransferase activity"/>
    <property type="evidence" value="ECO:0007669"/>
    <property type="project" value="UniProtKB-EC"/>
</dbReference>
<comment type="catalytic activity">
    <reaction evidence="8">
        <text>3-phosphoshikimate + phosphoenolpyruvate = 5-O-(1-carboxyvinyl)-3-phosphoshikimate + phosphate</text>
        <dbReference type="Rhea" id="RHEA:21256"/>
        <dbReference type="ChEBI" id="CHEBI:43474"/>
        <dbReference type="ChEBI" id="CHEBI:57701"/>
        <dbReference type="ChEBI" id="CHEBI:58702"/>
        <dbReference type="ChEBI" id="CHEBI:145989"/>
        <dbReference type="EC" id="2.5.1.19"/>
    </reaction>
    <physiologicalReaction direction="left-to-right" evidence="8">
        <dbReference type="Rhea" id="RHEA:21257"/>
    </physiologicalReaction>
</comment>
<organism evidence="10">
    <name type="scientific">marine metagenome</name>
    <dbReference type="NCBI Taxonomy" id="408172"/>
    <lineage>
        <taxon>unclassified sequences</taxon>
        <taxon>metagenomes</taxon>
        <taxon>ecological metagenomes</taxon>
    </lineage>
</organism>
<evidence type="ECO:0000256" key="5">
    <source>
        <dbReference type="ARBA" id="ARBA00022605"/>
    </source>
</evidence>
<reference evidence="10" key="1">
    <citation type="submission" date="2018-05" db="EMBL/GenBank/DDBJ databases">
        <authorList>
            <person name="Lanie J.A."/>
            <person name="Ng W.-L."/>
            <person name="Kazmierczak K.M."/>
            <person name="Andrzejewski T.M."/>
            <person name="Davidsen T.M."/>
            <person name="Wayne K.J."/>
            <person name="Tettelin H."/>
            <person name="Glass J.I."/>
            <person name="Rusch D."/>
            <person name="Podicherti R."/>
            <person name="Tsui H.-C.T."/>
            <person name="Winkler M.E."/>
        </authorList>
    </citation>
    <scope>NUCLEOTIDE SEQUENCE</scope>
</reference>
<dbReference type="GO" id="GO:0009073">
    <property type="term" value="P:aromatic amino acid family biosynthetic process"/>
    <property type="evidence" value="ECO:0007669"/>
    <property type="project" value="UniProtKB-KW"/>
</dbReference>
<name>A0A381TXF2_9ZZZZ</name>
<dbReference type="EC" id="2.5.1.19" evidence="3"/>
<dbReference type="CDD" id="cd01556">
    <property type="entry name" value="EPSP_synthase"/>
    <property type="match status" value="1"/>
</dbReference>
<dbReference type="UniPathway" id="UPA00053">
    <property type="reaction ID" value="UER00089"/>
</dbReference>
<sequence>VSVFEVGPGGPLRGRLSVPGDKSISHRVLLLAALADGTCTIRGLSDGLDVRCTLSIIRQVGADVDEGSDGTLRIRGGRLHGPDDVLDVGNSGTGIRLLAGMLAGLPFRSVLDGDASIRRRPMDRVLAPLAQMGARVSGSDGSTLAPLAIDGGGLTGIEYESPVASAQVKGCVLFAGLSADGPTTVVEALRTRAHTEELFAATGIDVVEEPGRITVSPGRPVPFDHEVEGDPSQAAFWAVAASIVPGSEVVVQDVYRGPARGGFVDVLRRMGADLDHDPDGGDLTVRAAALHGTVVGAEEVPGLVDEIPVLAVAAACAEGETRFEGVAELRVKESDRIATVEGLLEAMGGSVRTEGDVLVVEGGRLRGASVRSHHDHRIAMAGAVAALVADGPTTVDGWDAVATSYPGFADDLAALRGGGD</sequence>
<dbReference type="NCBIfam" id="TIGR01356">
    <property type="entry name" value="aroA"/>
    <property type="match status" value="1"/>
</dbReference>
<evidence type="ECO:0000313" key="10">
    <source>
        <dbReference type="EMBL" id="SVA20131.1"/>
    </source>
</evidence>
<keyword evidence="4" id="KW-0963">Cytoplasm</keyword>
<evidence type="ECO:0000256" key="8">
    <source>
        <dbReference type="ARBA" id="ARBA00044633"/>
    </source>
</evidence>
<dbReference type="Pfam" id="PF00275">
    <property type="entry name" value="EPSP_synthase"/>
    <property type="match status" value="1"/>
</dbReference>
<evidence type="ECO:0000256" key="1">
    <source>
        <dbReference type="ARBA" id="ARBA00004811"/>
    </source>
</evidence>
<dbReference type="PANTHER" id="PTHR21090:SF5">
    <property type="entry name" value="PENTAFUNCTIONAL AROM POLYPEPTIDE"/>
    <property type="match status" value="1"/>
</dbReference>
<dbReference type="AlphaFoldDB" id="A0A381TXF2"/>
<evidence type="ECO:0000256" key="4">
    <source>
        <dbReference type="ARBA" id="ARBA00022490"/>
    </source>
</evidence>
<evidence type="ECO:0000256" key="2">
    <source>
        <dbReference type="ARBA" id="ARBA00009948"/>
    </source>
</evidence>
<evidence type="ECO:0000256" key="3">
    <source>
        <dbReference type="ARBA" id="ARBA00012450"/>
    </source>
</evidence>
<dbReference type="InterPro" id="IPR006264">
    <property type="entry name" value="EPSP_synthase"/>
</dbReference>
<dbReference type="SUPFAM" id="SSF55205">
    <property type="entry name" value="EPT/RTPC-like"/>
    <property type="match status" value="1"/>
</dbReference>
<evidence type="ECO:0000259" key="9">
    <source>
        <dbReference type="Pfam" id="PF00275"/>
    </source>
</evidence>
<evidence type="ECO:0000256" key="7">
    <source>
        <dbReference type="ARBA" id="ARBA00023141"/>
    </source>
</evidence>
<evidence type="ECO:0000256" key="6">
    <source>
        <dbReference type="ARBA" id="ARBA00022679"/>
    </source>
</evidence>
<comment type="pathway">
    <text evidence="1">Metabolic intermediate biosynthesis; chorismate biosynthesis; chorismate from D-erythrose 4-phosphate and phosphoenolpyruvate: step 6/7.</text>
</comment>
<dbReference type="PROSITE" id="PS00104">
    <property type="entry name" value="EPSP_SYNTHASE_1"/>
    <property type="match status" value="1"/>
</dbReference>
<keyword evidence="6" id="KW-0808">Transferase</keyword>
<feature type="domain" description="Enolpyruvate transferase" evidence="9">
    <location>
        <begin position="8"/>
        <end position="412"/>
    </location>
</feature>
<dbReference type="InterPro" id="IPR036968">
    <property type="entry name" value="Enolpyruvate_Tfrase_sf"/>
</dbReference>
<dbReference type="PIRSF" id="PIRSF000505">
    <property type="entry name" value="EPSPS"/>
    <property type="match status" value="1"/>
</dbReference>
<proteinExistence type="inferred from homology"/>
<protein>
    <recommendedName>
        <fullName evidence="3">3-phosphoshikimate 1-carboxyvinyltransferase</fullName>
        <ecNumber evidence="3">2.5.1.19</ecNumber>
    </recommendedName>
</protein>
<dbReference type="InterPro" id="IPR001986">
    <property type="entry name" value="Enolpyruvate_Tfrase_dom"/>
</dbReference>
<keyword evidence="7" id="KW-0057">Aromatic amino acid biosynthesis</keyword>
<dbReference type="PANTHER" id="PTHR21090">
    <property type="entry name" value="AROM/DEHYDROQUINATE SYNTHASE"/>
    <property type="match status" value="1"/>
</dbReference>